<dbReference type="AlphaFoldDB" id="I7MAI6"/>
<dbReference type="Pfam" id="PF01150">
    <property type="entry name" value="GDA1_CD39"/>
    <property type="match status" value="1"/>
</dbReference>
<feature type="chain" id="PRO_5003712113" evidence="5">
    <location>
        <begin position="24"/>
        <end position="494"/>
    </location>
</feature>
<name>I7MAI6_TETTS</name>
<dbReference type="GO" id="GO:0017110">
    <property type="term" value="F:nucleoside diphosphate phosphatase activity"/>
    <property type="evidence" value="ECO:0007669"/>
    <property type="project" value="TreeGrafter"/>
</dbReference>
<dbReference type="CDD" id="cd24003">
    <property type="entry name" value="ASKHA_NBD_GDA1_CD39_NTPase"/>
    <property type="match status" value="1"/>
</dbReference>
<evidence type="ECO:0000313" key="6">
    <source>
        <dbReference type="EMBL" id="EAS04668.2"/>
    </source>
</evidence>
<feature type="signal peptide" evidence="5">
    <location>
        <begin position="1"/>
        <end position="23"/>
    </location>
</feature>
<proteinExistence type="inferred from homology"/>
<dbReference type="GeneID" id="7825315"/>
<dbReference type="GO" id="GO:0005524">
    <property type="term" value="F:ATP binding"/>
    <property type="evidence" value="ECO:0007669"/>
    <property type="project" value="UniProtKB-KW"/>
</dbReference>
<dbReference type="InterPro" id="IPR000407">
    <property type="entry name" value="GDA1_CD39_NTPase"/>
</dbReference>
<dbReference type="GO" id="GO:0009134">
    <property type="term" value="P:nucleoside diphosphate catabolic process"/>
    <property type="evidence" value="ECO:0007669"/>
    <property type="project" value="TreeGrafter"/>
</dbReference>
<dbReference type="Proteomes" id="UP000009168">
    <property type="component" value="Unassembled WGS sequence"/>
</dbReference>
<gene>
    <name evidence="6" type="ORF">TTHERM_00241890</name>
</gene>
<dbReference type="eggNOG" id="KOG1386">
    <property type="taxonomic scope" value="Eukaryota"/>
</dbReference>
<dbReference type="InParanoid" id="I7MAI6"/>
<feature type="binding site" evidence="4">
    <location>
        <begin position="221"/>
        <end position="225"/>
    </location>
    <ligand>
        <name>ATP</name>
        <dbReference type="ChEBI" id="CHEBI:30616"/>
    </ligand>
</feature>
<evidence type="ECO:0000256" key="3">
    <source>
        <dbReference type="PIRSR" id="PIRSR600407-1"/>
    </source>
</evidence>
<evidence type="ECO:0000313" key="7">
    <source>
        <dbReference type="Proteomes" id="UP000009168"/>
    </source>
</evidence>
<comment type="similarity">
    <text evidence="1">Belongs to the GDA1/CD39 NTPase family.</text>
</comment>
<dbReference type="Gene3D" id="3.30.420.40">
    <property type="match status" value="1"/>
</dbReference>
<accession>I7MAI6</accession>
<organism evidence="6 7">
    <name type="scientific">Tetrahymena thermophila (strain SB210)</name>
    <dbReference type="NCBI Taxonomy" id="312017"/>
    <lineage>
        <taxon>Eukaryota</taxon>
        <taxon>Sar</taxon>
        <taxon>Alveolata</taxon>
        <taxon>Ciliophora</taxon>
        <taxon>Intramacronucleata</taxon>
        <taxon>Oligohymenophorea</taxon>
        <taxon>Hymenostomatida</taxon>
        <taxon>Tetrahymenina</taxon>
        <taxon>Tetrahymenidae</taxon>
        <taxon>Tetrahymena</taxon>
    </lineage>
</organism>
<keyword evidence="7" id="KW-1185">Reference proteome</keyword>
<protein>
    <submittedName>
        <fullName evidence="6">GDA1/CD39 nucleoside phosphatase family protein</fullName>
    </submittedName>
</protein>
<dbReference type="PANTHER" id="PTHR11782:SF83">
    <property type="entry name" value="GUANOSINE-DIPHOSPHATASE"/>
    <property type="match status" value="1"/>
</dbReference>
<keyword evidence="2" id="KW-0378">Hydrolase</keyword>
<dbReference type="RefSeq" id="XP_001024913.2">
    <property type="nucleotide sequence ID" value="XM_001024913.2"/>
</dbReference>
<dbReference type="KEGG" id="tet:TTHERM_00241890"/>
<dbReference type="OrthoDB" id="6372431at2759"/>
<dbReference type="EMBL" id="GG662443">
    <property type="protein sequence ID" value="EAS04668.2"/>
    <property type="molecule type" value="Genomic_DNA"/>
</dbReference>
<keyword evidence="4" id="KW-0547">Nucleotide-binding</keyword>
<feature type="active site" description="Proton acceptor" evidence="3">
    <location>
        <position position="185"/>
    </location>
</feature>
<keyword evidence="4" id="KW-0067">ATP-binding</keyword>
<evidence type="ECO:0000256" key="2">
    <source>
        <dbReference type="ARBA" id="ARBA00022801"/>
    </source>
</evidence>
<dbReference type="PANTHER" id="PTHR11782">
    <property type="entry name" value="ADENOSINE/GUANOSINE DIPHOSPHATASE"/>
    <property type="match status" value="1"/>
</dbReference>
<evidence type="ECO:0000256" key="4">
    <source>
        <dbReference type="PIRSR" id="PIRSR600407-2"/>
    </source>
</evidence>
<dbReference type="GO" id="GO:0016020">
    <property type="term" value="C:membrane"/>
    <property type="evidence" value="ECO:0007669"/>
    <property type="project" value="TreeGrafter"/>
</dbReference>
<keyword evidence="5" id="KW-0732">Signal</keyword>
<reference evidence="7" key="1">
    <citation type="journal article" date="2006" name="PLoS Biol.">
        <title>Macronuclear genome sequence of the ciliate Tetrahymena thermophila, a model eukaryote.</title>
        <authorList>
            <person name="Eisen J.A."/>
            <person name="Coyne R.S."/>
            <person name="Wu M."/>
            <person name="Wu D."/>
            <person name="Thiagarajan M."/>
            <person name="Wortman J.R."/>
            <person name="Badger J.H."/>
            <person name="Ren Q."/>
            <person name="Amedeo P."/>
            <person name="Jones K.M."/>
            <person name="Tallon L.J."/>
            <person name="Delcher A.L."/>
            <person name="Salzberg S.L."/>
            <person name="Silva J.C."/>
            <person name="Haas B.J."/>
            <person name="Majoros W.H."/>
            <person name="Farzad M."/>
            <person name="Carlton J.M."/>
            <person name="Smith R.K. Jr."/>
            <person name="Garg J."/>
            <person name="Pearlman R.E."/>
            <person name="Karrer K.M."/>
            <person name="Sun L."/>
            <person name="Manning G."/>
            <person name="Elde N.C."/>
            <person name="Turkewitz A.P."/>
            <person name="Asai D.J."/>
            <person name="Wilkes D.E."/>
            <person name="Wang Y."/>
            <person name="Cai H."/>
            <person name="Collins K."/>
            <person name="Stewart B.A."/>
            <person name="Lee S.R."/>
            <person name="Wilamowska K."/>
            <person name="Weinberg Z."/>
            <person name="Ruzzo W.L."/>
            <person name="Wloga D."/>
            <person name="Gaertig J."/>
            <person name="Frankel J."/>
            <person name="Tsao C.-C."/>
            <person name="Gorovsky M.A."/>
            <person name="Keeling P.J."/>
            <person name="Waller R.F."/>
            <person name="Patron N.J."/>
            <person name="Cherry J.M."/>
            <person name="Stover N.A."/>
            <person name="Krieger C.J."/>
            <person name="del Toro C."/>
            <person name="Ryder H.F."/>
            <person name="Williamson S.C."/>
            <person name="Barbeau R.A."/>
            <person name="Hamilton E.P."/>
            <person name="Orias E."/>
        </authorList>
    </citation>
    <scope>NUCLEOTIDE SEQUENCE [LARGE SCALE GENOMIC DNA]</scope>
    <source>
        <strain evidence="7">SB210</strain>
    </source>
</reference>
<dbReference type="Gene3D" id="3.30.420.150">
    <property type="entry name" value="Exopolyphosphatase. Domain 2"/>
    <property type="match status" value="1"/>
</dbReference>
<evidence type="ECO:0000256" key="1">
    <source>
        <dbReference type="ARBA" id="ARBA00009283"/>
    </source>
</evidence>
<sequence>MKNLTIFILLCLSIQMFVCKNEAFDRNQRILRELAETQDTCLYVLLDAGSSSTKIRLYKSVCRRSSQIPQLEALTIPKDKDGKDLFADKIKVGDNKKNALTDVVLTETDFTNYFDVAFKIISDMKQYYKFDIKPFLFLRATAGLRLLPQQQQEQILNLVRTVFRKQDSFYFLDDSWVKIITGEEEGLFLWLSVNYAYQKIKHQNIQQFDVSKTIAVIDIGGASAQTAFYSNSNNKLIDLPEKTRVQIYSNTILGYGNDQIIASVLGTPDFASCFQKTDGFTHTLKDQNKNDVVVSGDYDFVKCTNAMLTLLKITDCQYKNDDSVVDCSASSQLKKLTGQKQIIGASSVFYAKQELYKKLNKEGDTFILKDFRELAKQYCQLTLTQDQFKANDRTFTSCIQMMWVSTFLIDGLGLLNDQVTTLQQYNSYNIDWSIGSLIYDINALQCDYLDMNQCSNKIEITDVNKDQQNNTFSSSLIINSYFSIIALLIIKLFI</sequence>
<evidence type="ECO:0000256" key="5">
    <source>
        <dbReference type="SAM" id="SignalP"/>
    </source>
</evidence>